<organism evidence="1 2">
    <name type="scientific">Pseudomonas synxantha</name>
    <dbReference type="NCBI Taxonomy" id="47883"/>
    <lineage>
        <taxon>Bacteria</taxon>
        <taxon>Pseudomonadati</taxon>
        <taxon>Pseudomonadota</taxon>
        <taxon>Gammaproteobacteria</taxon>
        <taxon>Pseudomonadales</taxon>
        <taxon>Pseudomonadaceae</taxon>
        <taxon>Pseudomonas</taxon>
    </lineage>
</organism>
<comment type="caution">
    <text evidence="1">The sequence shown here is derived from an EMBL/GenBank/DDBJ whole genome shotgun (WGS) entry which is preliminary data.</text>
</comment>
<accession>A0ACC6JTR4</accession>
<gene>
    <name evidence="1" type="ORF">J2X87_005057</name>
</gene>
<evidence type="ECO:0000313" key="1">
    <source>
        <dbReference type="EMBL" id="MDR6609953.1"/>
    </source>
</evidence>
<protein>
    <submittedName>
        <fullName evidence="1">Prefoldin subunit 5</fullName>
    </submittedName>
</protein>
<dbReference type="EMBL" id="JAVDSD010000015">
    <property type="protein sequence ID" value="MDR6609953.1"/>
    <property type="molecule type" value="Genomic_DNA"/>
</dbReference>
<sequence>MMRIGELAQASAVTQLLQDKLKLIEARMAELGALHDELQQRLGQQCPLNPRL</sequence>
<evidence type="ECO:0000313" key="2">
    <source>
        <dbReference type="Proteomes" id="UP001259420"/>
    </source>
</evidence>
<name>A0ACC6JTR4_9PSED</name>
<reference evidence="1" key="1">
    <citation type="submission" date="2023-07" db="EMBL/GenBank/DDBJ databases">
        <title>Sorghum-associated microbial communities from plants grown in Nebraska, USA.</title>
        <authorList>
            <person name="Schachtman D."/>
        </authorList>
    </citation>
    <scope>NUCLEOTIDE SEQUENCE</scope>
    <source>
        <strain evidence="1">BE46</strain>
    </source>
</reference>
<keyword evidence="2" id="KW-1185">Reference proteome</keyword>
<proteinExistence type="predicted"/>
<dbReference type="Proteomes" id="UP001259420">
    <property type="component" value="Unassembled WGS sequence"/>
</dbReference>